<dbReference type="PROSITE" id="PS00080">
    <property type="entry name" value="MULTICOPPER_OXIDASE2"/>
    <property type="match status" value="1"/>
</dbReference>
<protein>
    <submittedName>
        <fullName evidence="3">Uncharacterized protein</fullName>
    </submittedName>
</protein>
<feature type="region of interest" description="Disordered" evidence="2">
    <location>
        <begin position="269"/>
        <end position="294"/>
    </location>
</feature>
<organism evidence="3 4">
    <name type="scientific">Dryococelus australis</name>
    <dbReference type="NCBI Taxonomy" id="614101"/>
    <lineage>
        <taxon>Eukaryota</taxon>
        <taxon>Metazoa</taxon>
        <taxon>Ecdysozoa</taxon>
        <taxon>Arthropoda</taxon>
        <taxon>Hexapoda</taxon>
        <taxon>Insecta</taxon>
        <taxon>Pterygota</taxon>
        <taxon>Neoptera</taxon>
        <taxon>Polyneoptera</taxon>
        <taxon>Phasmatodea</taxon>
        <taxon>Verophasmatodea</taxon>
        <taxon>Anareolatae</taxon>
        <taxon>Phasmatidae</taxon>
        <taxon>Eurycanthinae</taxon>
        <taxon>Dryococelus</taxon>
    </lineage>
</organism>
<dbReference type="EMBL" id="JARBHB010000011">
    <property type="protein sequence ID" value="KAJ8873299.1"/>
    <property type="molecule type" value="Genomic_DNA"/>
</dbReference>
<dbReference type="InterPro" id="IPR002355">
    <property type="entry name" value="Cu_oxidase_Cu_BS"/>
</dbReference>
<evidence type="ECO:0000256" key="1">
    <source>
        <dbReference type="ARBA" id="ARBA00022723"/>
    </source>
</evidence>
<keyword evidence="4" id="KW-1185">Reference proteome</keyword>
<dbReference type="Proteomes" id="UP001159363">
    <property type="component" value="Chromosome 10"/>
</dbReference>
<dbReference type="Gene3D" id="2.60.40.420">
    <property type="entry name" value="Cupredoxins - blue copper proteins"/>
    <property type="match status" value="1"/>
</dbReference>
<evidence type="ECO:0000313" key="3">
    <source>
        <dbReference type="EMBL" id="KAJ8873299.1"/>
    </source>
</evidence>
<dbReference type="SUPFAM" id="SSF49503">
    <property type="entry name" value="Cupredoxins"/>
    <property type="match status" value="1"/>
</dbReference>
<sequence>MVGERFAAGQRTHERLTSCRSNGSVRACIRTLMFKGKQVTKIKVFTLNHENALKLNMDSMVGLVQGQNVLAKVEVKVTESVRLAISNPWIFNHPFCHNSGMVGTVHFFAVDTGLLLDAVGAELCAPDPPERFFIVPQRREVLHNHTSSLADCLSETDVCTYMCLVIMKRLAGAENSVTHTCCLGWCCLGDCFKLIDEDEYRWIEYDTHLIPAAALRYNGNEQQQQQRKKRCPQNWKMYKFKEEWVFGGLLLIICISLWAEEVSLTRPQRTHSPEVRMPCTSQRNSDSPPVRPAKPRIHKSDYIILKQSAFILVRQLETVTKATPAEAVSVSYWILHCHFAYHIIIGMEIIFKVGDKEDFPPVPLGFPRCGSFTPPILTDCEY</sequence>
<name>A0ABQ9GMQ6_9NEOP</name>
<dbReference type="InterPro" id="IPR008972">
    <property type="entry name" value="Cupredoxin"/>
</dbReference>
<gene>
    <name evidence="3" type="ORF">PR048_026933</name>
</gene>
<evidence type="ECO:0000256" key="2">
    <source>
        <dbReference type="SAM" id="MobiDB-lite"/>
    </source>
</evidence>
<reference evidence="3 4" key="1">
    <citation type="submission" date="2023-02" db="EMBL/GenBank/DDBJ databases">
        <title>LHISI_Scaffold_Assembly.</title>
        <authorList>
            <person name="Stuart O.P."/>
            <person name="Cleave R."/>
            <person name="Magrath M.J.L."/>
            <person name="Mikheyev A.S."/>
        </authorList>
    </citation>
    <scope>NUCLEOTIDE SEQUENCE [LARGE SCALE GENOMIC DNA]</scope>
    <source>
        <strain evidence="3">Daus_M_001</strain>
        <tissue evidence="3">Leg muscle</tissue>
    </source>
</reference>
<comment type="caution">
    <text evidence="3">The sequence shown here is derived from an EMBL/GenBank/DDBJ whole genome shotgun (WGS) entry which is preliminary data.</text>
</comment>
<keyword evidence="1" id="KW-0479">Metal-binding</keyword>
<proteinExistence type="predicted"/>
<accession>A0ABQ9GMQ6</accession>
<evidence type="ECO:0000313" key="4">
    <source>
        <dbReference type="Proteomes" id="UP001159363"/>
    </source>
</evidence>